<dbReference type="PANTHER" id="PTHR45224:SF10">
    <property type="entry name" value="OS09G0317700 PROTEIN"/>
    <property type="match status" value="1"/>
</dbReference>
<dbReference type="EnsemblPlants" id="KQK99519">
    <property type="protein sequence ID" value="KQK99519"/>
    <property type="gene ID" value="SETIT_012262mg"/>
</dbReference>
<sequence>MDPRPPSGSSSNCKSCPNEPLGRPNPMNFHHTQFPHHVSFSQPSHSMNFPHHQYPQQHLYPPHVQYVVVQPQYGPFSLPQPPPSRAMLTPPPPPPPPAGVIPLPLPSSPLPPPPAGVVPLSVSESGTPHSVTGPDEQDIFSVGNDRNAEPDRTSRRLSWTEVENLRLVRSFLFILCLFRLVLTFFFLNIFFPVMQVSAWLNSSRRSNSKKYFWANVVGVYNRNTPKDRKRTLMQLKTHWQRINTKIAHFYDCWCRVEAKHSCIQSEKMQLMDKTWAMYNEEAREMYLEEAKHHFALSHCWKAVWDQPKWKRHVSSLYFKKTELFESEDCTSSSEDAPETETGEQGSVPAKKKHKVNGKVSSPPSELQEDIQCSVDPENMIEKNLKEMTEAELQCSDRELELARSNQLEMKDKEMVISEMQTDLLMADTSRIHEFQHGRDRLMVDTARPNEFQHGSAVREDVPEKKTHPQCHKTLDHAGTVRGDIPEKQTYPRGSKMSNFKRKRKGNASTPPSEVQEDIKRAVDLQAMLQKDREKMSEVQLRLSKEKLEVARLKQQEAKDRKETTLYEKYTELLMADTQRFDEFQKEEHRKAVKCLGEMLFVNNGMPLSSSNLKHM</sequence>
<feature type="region of interest" description="Disordered" evidence="2">
    <location>
        <begin position="123"/>
        <end position="151"/>
    </location>
</feature>
<proteinExistence type="predicted"/>
<dbReference type="Gramene" id="KQK99519">
    <property type="protein sequence ID" value="KQK99519"/>
    <property type="gene ID" value="SETIT_012262mg"/>
</dbReference>
<feature type="transmembrane region" description="Helical" evidence="3">
    <location>
        <begin position="171"/>
        <end position="194"/>
    </location>
</feature>
<evidence type="ECO:0000256" key="2">
    <source>
        <dbReference type="SAM" id="MobiDB-lite"/>
    </source>
</evidence>
<evidence type="ECO:0000313" key="5">
    <source>
        <dbReference type="Proteomes" id="UP000004995"/>
    </source>
</evidence>
<dbReference type="AlphaFoldDB" id="K3YDF7"/>
<keyword evidence="3" id="KW-0812">Transmembrane</keyword>
<organism evidence="4 5">
    <name type="scientific">Setaria italica</name>
    <name type="common">Foxtail millet</name>
    <name type="synonym">Panicum italicum</name>
    <dbReference type="NCBI Taxonomy" id="4555"/>
    <lineage>
        <taxon>Eukaryota</taxon>
        <taxon>Viridiplantae</taxon>
        <taxon>Streptophyta</taxon>
        <taxon>Embryophyta</taxon>
        <taxon>Tracheophyta</taxon>
        <taxon>Spermatophyta</taxon>
        <taxon>Magnoliopsida</taxon>
        <taxon>Liliopsida</taxon>
        <taxon>Poales</taxon>
        <taxon>Poaceae</taxon>
        <taxon>PACMAD clade</taxon>
        <taxon>Panicoideae</taxon>
        <taxon>Panicodae</taxon>
        <taxon>Paniceae</taxon>
        <taxon>Cenchrinae</taxon>
        <taxon>Setaria</taxon>
    </lineage>
</organism>
<reference evidence="5" key="1">
    <citation type="journal article" date="2012" name="Nat. Biotechnol.">
        <title>Reference genome sequence of the model plant Setaria.</title>
        <authorList>
            <person name="Bennetzen J.L."/>
            <person name="Schmutz J."/>
            <person name="Wang H."/>
            <person name="Percifield R."/>
            <person name="Hawkins J."/>
            <person name="Pontaroli A.C."/>
            <person name="Estep M."/>
            <person name="Feng L."/>
            <person name="Vaughn J.N."/>
            <person name="Grimwood J."/>
            <person name="Jenkins J."/>
            <person name="Barry K."/>
            <person name="Lindquist E."/>
            <person name="Hellsten U."/>
            <person name="Deshpande S."/>
            <person name="Wang X."/>
            <person name="Wu X."/>
            <person name="Mitros T."/>
            <person name="Triplett J."/>
            <person name="Yang X."/>
            <person name="Ye C.Y."/>
            <person name="Mauro-Herrera M."/>
            <person name="Wang L."/>
            <person name="Li P."/>
            <person name="Sharma M."/>
            <person name="Sharma R."/>
            <person name="Ronald P.C."/>
            <person name="Panaud O."/>
            <person name="Kellogg E.A."/>
            <person name="Brutnell T.P."/>
            <person name="Doust A.N."/>
            <person name="Tuskan G.A."/>
            <person name="Rokhsar D."/>
            <person name="Devos K.M."/>
        </authorList>
    </citation>
    <scope>NUCLEOTIDE SEQUENCE [LARGE SCALE GENOMIC DNA]</scope>
    <source>
        <strain evidence="5">cv. Yugu1</strain>
    </source>
</reference>
<keyword evidence="3" id="KW-0472">Membrane</keyword>
<feature type="region of interest" description="Disordered" evidence="2">
    <location>
        <begin position="75"/>
        <end position="106"/>
    </location>
</feature>
<feature type="region of interest" description="Disordered" evidence="2">
    <location>
        <begin position="328"/>
        <end position="368"/>
    </location>
</feature>
<reference evidence="4" key="2">
    <citation type="submission" date="2018-08" db="UniProtKB">
        <authorList>
            <consortium name="EnsemblPlants"/>
        </authorList>
    </citation>
    <scope>IDENTIFICATION</scope>
    <source>
        <strain evidence="4">Yugu1</strain>
    </source>
</reference>
<name>K3YDF7_SETIT</name>
<protein>
    <recommendedName>
        <fullName evidence="6">No apical meristem-associated C-terminal domain-containing protein</fullName>
    </recommendedName>
</protein>
<dbReference type="InParanoid" id="K3YDF7"/>
<keyword evidence="3" id="KW-1133">Transmembrane helix</keyword>
<feature type="region of interest" description="Disordered" evidence="2">
    <location>
        <begin position="481"/>
        <end position="514"/>
    </location>
</feature>
<dbReference type="STRING" id="4555.K3YDF7"/>
<dbReference type="HOGENOM" id="CLU_038210_0_0_1"/>
<keyword evidence="1" id="KW-0175">Coiled coil</keyword>
<evidence type="ECO:0008006" key="6">
    <source>
        <dbReference type="Google" id="ProtNLM"/>
    </source>
</evidence>
<feature type="coiled-coil region" evidence="1">
    <location>
        <begin position="528"/>
        <end position="562"/>
    </location>
</feature>
<accession>K3YDF7</accession>
<dbReference type="eggNOG" id="ENOG502T0JP">
    <property type="taxonomic scope" value="Eukaryota"/>
</dbReference>
<dbReference type="Proteomes" id="UP000004995">
    <property type="component" value="Unassembled WGS sequence"/>
</dbReference>
<dbReference type="FunCoup" id="K3YDF7">
    <property type="interactions" value="647"/>
</dbReference>
<feature type="region of interest" description="Disordered" evidence="2">
    <location>
        <begin position="1"/>
        <end position="56"/>
    </location>
</feature>
<dbReference type="EMBL" id="AGNK02004552">
    <property type="status" value="NOT_ANNOTATED_CDS"/>
    <property type="molecule type" value="Genomic_DNA"/>
</dbReference>
<keyword evidence="5" id="KW-1185">Reference proteome</keyword>
<dbReference type="SUPFAM" id="SSF101447">
    <property type="entry name" value="Formin homology 2 domain (FH2 domain)"/>
    <property type="match status" value="1"/>
</dbReference>
<evidence type="ECO:0000313" key="4">
    <source>
        <dbReference type="EnsemblPlants" id="KQK99519"/>
    </source>
</evidence>
<evidence type="ECO:0000256" key="1">
    <source>
        <dbReference type="SAM" id="Coils"/>
    </source>
</evidence>
<feature type="compositionally biased region" description="Pro residues" evidence="2">
    <location>
        <begin position="78"/>
        <end position="106"/>
    </location>
</feature>
<dbReference type="OMA" id="STWLINY"/>
<dbReference type="PANTHER" id="PTHR45224">
    <property type="entry name" value="OS01G0527900 PROTEIN-RELATED"/>
    <property type="match status" value="1"/>
</dbReference>
<evidence type="ECO:0000256" key="3">
    <source>
        <dbReference type="SAM" id="Phobius"/>
    </source>
</evidence>